<dbReference type="InterPro" id="IPR023753">
    <property type="entry name" value="FAD/NAD-binding_dom"/>
</dbReference>
<dbReference type="PRINTS" id="PR00368">
    <property type="entry name" value="FADPNR"/>
</dbReference>
<protein>
    <submittedName>
        <fullName evidence="7">FAD-dependent oxidoreductase</fullName>
    </submittedName>
</protein>
<name>A0ABN2N4V4_9PSEU</name>
<keyword evidence="8" id="KW-1185">Reference proteome</keyword>
<dbReference type="InterPro" id="IPR016156">
    <property type="entry name" value="FAD/NAD-linked_Rdtase_dimer_sf"/>
</dbReference>
<dbReference type="EMBL" id="BAAAQK010000009">
    <property type="protein sequence ID" value="GAA1852613.1"/>
    <property type="molecule type" value="Genomic_DNA"/>
</dbReference>
<feature type="domain" description="Reductase C-terminal" evidence="6">
    <location>
        <begin position="333"/>
        <end position="417"/>
    </location>
</feature>
<keyword evidence="3" id="KW-0274">FAD</keyword>
<feature type="domain" description="FAD/NAD(P)-binding" evidence="5">
    <location>
        <begin position="8"/>
        <end position="314"/>
    </location>
</feature>
<dbReference type="Proteomes" id="UP001500449">
    <property type="component" value="Unassembled WGS sequence"/>
</dbReference>
<reference evidence="7 8" key="1">
    <citation type="journal article" date="2019" name="Int. J. Syst. Evol. Microbiol.">
        <title>The Global Catalogue of Microorganisms (GCM) 10K type strain sequencing project: providing services to taxonomists for standard genome sequencing and annotation.</title>
        <authorList>
            <consortium name="The Broad Institute Genomics Platform"/>
            <consortium name="The Broad Institute Genome Sequencing Center for Infectious Disease"/>
            <person name="Wu L."/>
            <person name="Ma J."/>
        </authorList>
    </citation>
    <scope>NUCLEOTIDE SEQUENCE [LARGE SCALE GENOMIC DNA]</scope>
    <source>
        <strain evidence="7 8">JCM 16009</strain>
    </source>
</reference>
<gene>
    <name evidence="7" type="ORF">GCM10009836_35880</name>
</gene>
<dbReference type="PANTHER" id="PTHR43557:SF2">
    <property type="entry name" value="RIESKE DOMAIN-CONTAINING PROTEIN-RELATED"/>
    <property type="match status" value="1"/>
</dbReference>
<dbReference type="Pfam" id="PF07992">
    <property type="entry name" value="Pyr_redox_2"/>
    <property type="match status" value="1"/>
</dbReference>
<dbReference type="InterPro" id="IPR028202">
    <property type="entry name" value="Reductase_C"/>
</dbReference>
<evidence type="ECO:0000256" key="2">
    <source>
        <dbReference type="ARBA" id="ARBA00022630"/>
    </source>
</evidence>
<evidence type="ECO:0000256" key="4">
    <source>
        <dbReference type="ARBA" id="ARBA00023002"/>
    </source>
</evidence>
<keyword evidence="2" id="KW-0285">Flavoprotein</keyword>
<evidence type="ECO:0000259" key="5">
    <source>
        <dbReference type="Pfam" id="PF07992"/>
    </source>
</evidence>
<dbReference type="InterPro" id="IPR050446">
    <property type="entry name" value="FAD-oxidoreductase/Apoptosis"/>
</dbReference>
<evidence type="ECO:0000313" key="8">
    <source>
        <dbReference type="Proteomes" id="UP001500449"/>
    </source>
</evidence>
<dbReference type="PANTHER" id="PTHR43557">
    <property type="entry name" value="APOPTOSIS-INDUCING FACTOR 1"/>
    <property type="match status" value="1"/>
</dbReference>
<keyword evidence="4" id="KW-0560">Oxidoreductase</keyword>
<evidence type="ECO:0000256" key="1">
    <source>
        <dbReference type="ARBA" id="ARBA00001974"/>
    </source>
</evidence>
<evidence type="ECO:0000256" key="3">
    <source>
        <dbReference type="ARBA" id="ARBA00022827"/>
    </source>
</evidence>
<organism evidence="7 8">
    <name type="scientific">Pseudonocardia ailaonensis</name>
    <dbReference type="NCBI Taxonomy" id="367279"/>
    <lineage>
        <taxon>Bacteria</taxon>
        <taxon>Bacillati</taxon>
        <taxon>Actinomycetota</taxon>
        <taxon>Actinomycetes</taxon>
        <taxon>Pseudonocardiales</taxon>
        <taxon>Pseudonocardiaceae</taxon>
        <taxon>Pseudonocardia</taxon>
    </lineage>
</organism>
<dbReference type="Gene3D" id="3.30.390.30">
    <property type="match status" value="1"/>
</dbReference>
<dbReference type="Gene3D" id="3.50.50.60">
    <property type="entry name" value="FAD/NAD(P)-binding domain"/>
    <property type="match status" value="2"/>
</dbReference>
<dbReference type="SUPFAM" id="SSF55424">
    <property type="entry name" value="FAD/NAD-linked reductases, dimerisation (C-terminal) domain"/>
    <property type="match status" value="1"/>
</dbReference>
<comment type="caution">
    <text evidence="7">The sequence shown here is derived from an EMBL/GenBank/DDBJ whole genome shotgun (WGS) entry which is preliminary data.</text>
</comment>
<dbReference type="SUPFAM" id="SSF51905">
    <property type="entry name" value="FAD/NAD(P)-binding domain"/>
    <property type="match status" value="1"/>
</dbReference>
<dbReference type="Pfam" id="PF14759">
    <property type="entry name" value="Reductase_C"/>
    <property type="match status" value="1"/>
</dbReference>
<comment type="cofactor">
    <cofactor evidence="1">
        <name>FAD</name>
        <dbReference type="ChEBI" id="CHEBI:57692"/>
    </cofactor>
</comment>
<evidence type="ECO:0000313" key="7">
    <source>
        <dbReference type="EMBL" id="GAA1852613.1"/>
    </source>
</evidence>
<proteinExistence type="predicted"/>
<dbReference type="PRINTS" id="PR00411">
    <property type="entry name" value="PNDRDTASEI"/>
</dbReference>
<dbReference type="InterPro" id="IPR036188">
    <property type="entry name" value="FAD/NAD-bd_sf"/>
</dbReference>
<accession>A0ABN2N4V4</accession>
<dbReference type="RefSeq" id="WP_344418047.1">
    <property type="nucleotide sequence ID" value="NZ_BAAAQK010000009.1"/>
</dbReference>
<evidence type="ECO:0000259" key="6">
    <source>
        <dbReference type="Pfam" id="PF14759"/>
    </source>
</evidence>
<sequence length="435" mass="45421">MATDGPACVVVGASAAGVATAIELRANGFTGPVTLVDADPRLPYERPPLSKGLLGAAATNGTDDLVPIRPPQTYVDLDIELRLGEQVLELDPVRRRVRTTAGELPADHVVLATGVSARKLDVPGADAANVLYLRNAADARALADQLAHGGPLVIIGAGFIGLEMAAVAREHDISVTVVEAALHPLARVLGGEAAQLMIDLHRNRGVEFLLGATVSRLEHLPGVEGPSGTVGAVCLAGGRRIPTATVVVGVGVEPNVELARAAGAIVDEHGIVVDGYGRTSDPWIFATGDVASQPHPELVAPGRIEHWDVALRHGAAVGATIAGNPTRFVDPPYAWSDQYGGTLQLIGRGRPSDELVLRRDAEPGRFLAFWVRDGAVGAVAAMGMAREIGAVRRLVIDRVPVAAEDLASPELDLRSVLRAHQKRAKARPVGQEMAG</sequence>